<evidence type="ECO:0000256" key="4">
    <source>
        <dbReference type="ARBA" id="ARBA00022692"/>
    </source>
</evidence>
<evidence type="ECO:0000313" key="13">
    <source>
        <dbReference type="EMBL" id="GGD56707.1"/>
    </source>
</evidence>
<dbReference type="PANTHER" id="PTHR47234">
    <property type="match status" value="1"/>
</dbReference>
<evidence type="ECO:0000313" key="14">
    <source>
        <dbReference type="Proteomes" id="UP000609064"/>
    </source>
</evidence>
<evidence type="ECO:0000259" key="12">
    <source>
        <dbReference type="Pfam" id="PF07715"/>
    </source>
</evidence>
<organism evidence="13 14">
    <name type="scientific">Emticicia aquatilis</name>
    <dbReference type="NCBI Taxonomy" id="1537369"/>
    <lineage>
        <taxon>Bacteria</taxon>
        <taxon>Pseudomonadati</taxon>
        <taxon>Bacteroidota</taxon>
        <taxon>Cytophagia</taxon>
        <taxon>Cytophagales</taxon>
        <taxon>Leadbetterellaceae</taxon>
        <taxon>Emticicia</taxon>
    </lineage>
</organism>
<proteinExistence type="inferred from homology"/>
<evidence type="ECO:0000256" key="5">
    <source>
        <dbReference type="ARBA" id="ARBA00023077"/>
    </source>
</evidence>
<accession>A0A916YR71</accession>
<feature type="signal peptide" evidence="10">
    <location>
        <begin position="1"/>
        <end position="22"/>
    </location>
</feature>
<keyword evidence="4 8" id="KW-0812">Transmembrane</keyword>
<evidence type="ECO:0000256" key="8">
    <source>
        <dbReference type="PROSITE-ProRule" id="PRU01360"/>
    </source>
</evidence>
<dbReference type="Gene3D" id="2.60.40.1120">
    <property type="entry name" value="Carboxypeptidase-like, regulatory domain"/>
    <property type="match status" value="1"/>
</dbReference>
<keyword evidence="7 8" id="KW-0998">Cell outer membrane</keyword>
<gene>
    <name evidence="13" type="ORF">GCM10011514_21010</name>
</gene>
<dbReference type="AlphaFoldDB" id="A0A916YR71"/>
<evidence type="ECO:0000259" key="11">
    <source>
        <dbReference type="Pfam" id="PF00593"/>
    </source>
</evidence>
<feature type="chain" id="PRO_5037011780" evidence="10">
    <location>
        <begin position="23"/>
        <end position="935"/>
    </location>
</feature>
<comment type="similarity">
    <text evidence="8 9">Belongs to the TonB-dependent receptor family.</text>
</comment>
<keyword evidence="13" id="KW-0176">Collagen</keyword>
<dbReference type="PANTHER" id="PTHR47234:SF3">
    <property type="entry name" value="SECRETIN_TONB SHORT N-TERMINAL DOMAIN-CONTAINING PROTEIN"/>
    <property type="match status" value="1"/>
</dbReference>
<protein>
    <submittedName>
        <fullName evidence="13">Collagen-binding protein</fullName>
    </submittedName>
</protein>
<evidence type="ECO:0000256" key="6">
    <source>
        <dbReference type="ARBA" id="ARBA00023136"/>
    </source>
</evidence>
<keyword evidence="14" id="KW-1185">Reference proteome</keyword>
<reference evidence="13" key="2">
    <citation type="submission" date="2020-09" db="EMBL/GenBank/DDBJ databases">
        <authorList>
            <person name="Sun Q."/>
            <person name="Zhou Y."/>
        </authorList>
    </citation>
    <scope>NUCLEOTIDE SEQUENCE</scope>
    <source>
        <strain evidence="13">CGMCC 1.15958</strain>
    </source>
</reference>
<dbReference type="Proteomes" id="UP000609064">
    <property type="component" value="Unassembled WGS sequence"/>
</dbReference>
<dbReference type="InterPro" id="IPR039426">
    <property type="entry name" value="TonB-dep_rcpt-like"/>
</dbReference>
<keyword evidence="6 8" id="KW-0472">Membrane</keyword>
<dbReference type="PROSITE" id="PS52016">
    <property type="entry name" value="TONB_DEPENDENT_REC_3"/>
    <property type="match status" value="1"/>
</dbReference>
<feature type="domain" description="TonB-dependent receptor plug" evidence="12">
    <location>
        <begin position="117"/>
        <end position="238"/>
    </location>
</feature>
<dbReference type="InterPro" id="IPR036942">
    <property type="entry name" value="Beta-barrel_TonB_sf"/>
</dbReference>
<evidence type="ECO:0000256" key="1">
    <source>
        <dbReference type="ARBA" id="ARBA00004571"/>
    </source>
</evidence>
<comment type="subcellular location">
    <subcellularLocation>
        <location evidence="1 8">Cell outer membrane</location>
        <topology evidence="1 8">Multi-pass membrane protein</topology>
    </subcellularLocation>
</comment>
<keyword evidence="2 8" id="KW-0813">Transport</keyword>
<feature type="domain" description="TonB-dependent receptor-like beta-barrel" evidence="11">
    <location>
        <begin position="396"/>
        <end position="871"/>
    </location>
</feature>
<evidence type="ECO:0000256" key="3">
    <source>
        <dbReference type="ARBA" id="ARBA00022452"/>
    </source>
</evidence>
<name>A0A916YR71_9BACT</name>
<keyword evidence="3 8" id="KW-1134">Transmembrane beta strand</keyword>
<keyword evidence="5 9" id="KW-0798">TonB box</keyword>
<dbReference type="Pfam" id="PF13715">
    <property type="entry name" value="CarbopepD_reg_2"/>
    <property type="match status" value="1"/>
</dbReference>
<reference evidence="13" key="1">
    <citation type="journal article" date="2014" name="Int. J. Syst. Evol. Microbiol.">
        <title>Complete genome sequence of Corynebacterium casei LMG S-19264T (=DSM 44701T), isolated from a smear-ripened cheese.</title>
        <authorList>
            <consortium name="US DOE Joint Genome Institute (JGI-PGF)"/>
            <person name="Walter F."/>
            <person name="Albersmeier A."/>
            <person name="Kalinowski J."/>
            <person name="Ruckert C."/>
        </authorList>
    </citation>
    <scope>NUCLEOTIDE SEQUENCE</scope>
    <source>
        <strain evidence="13">CGMCC 1.15958</strain>
    </source>
</reference>
<evidence type="ECO:0000256" key="9">
    <source>
        <dbReference type="RuleBase" id="RU003357"/>
    </source>
</evidence>
<dbReference type="SUPFAM" id="SSF56935">
    <property type="entry name" value="Porins"/>
    <property type="match status" value="1"/>
</dbReference>
<comment type="caution">
    <text evidence="13">The sequence shown here is derived from an EMBL/GenBank/DDBJ whole genome shotgun (WGS) entry which is preliminary data.</text>
</comment>
<dbReference type="InterPro" id="IPR037066">
    <property type="entry name" value="Plug_dom_sf"/>
</dbReference>
<sequence>MMNRFTYSVLVSLLFLSTTLFAQTRTVNGTVKDATGSGIPGVTVKIKGTTKGTSTDMDGKYSIAADADAVLAFSAIGYAAQEIKVGSQSTIDVTLKNDEKALNEVVVVGSRASQRSLTDSPLPIDILSSAELKTTGQPSFDKALQYRVPSFNTVNTPVNDATTLLDPWEIRNMGPSRSLILINGKRKNLSSLLYVQFSPGRGETGVDLSAIPQQAIKRVEILRDGASAQYGSDAIAGVMNIILKDKYEYTTLNVNSGVTSKGDGGMYNVSLNSGSNVGGKGYINYTVDFLQQNSAVRSGKVHLPTEIATFGGDAATNAMITRFLTDYPTAGNINGTGETTAGRFLINSGFKLSENQEIYANAAMVVKRVSSFANYRTPYWRQDRGLLHSPTDNGGVNYVTQATLAFPNEDKVDLYKGYIGYVPTFEGDLLDYNATIGAKGETNGWKHDVSLTTGYNSQAYTVDNTVNRSLGKNSPTRFKPGGYQFGHLVGNIDISKQVNEKLGIAFGMEARNEQYTIVAGDEASYDREGSNSFPGINKINAGTNKRFNVGGYLDLSYDITKDFLINGTVRTEKYSDFGNANVWKLSTRYKFADDKVVFRASASTGFRAPSLHQIYAQSVQAAFVGGTIQSSGLFNNRSAQARALGIPSLKPEKSLNYTVGLAITPSKNFTITLDYFSINVKDRIVYSSSITTSDKNLANPVTDLGRILKGTAVGAGNYDLSSVQFFINGIETKTSGLDYVVSYRNVALGKGKLSFNLAGNYMLQNKIVGTPSEPAPVKAAGSSILNTQIKSLLTESRPKTKVIFGVDYSVSKWNINLNNTLFGKTAFQDLDNGGSDMENIKAEFKPAVVTDLSVGYSFNSKVSLTLNANNLFNVLPKWDLVALNEKGAAAIAKPEDKALLRGFLGFSGRYDILGYNGSQFSQLGTVFNGNLSIKF</sequence>
<dbReference type="EMBL" id="BMKK01000004">
    <property type="protein sequence ID" value="GGD56707.1"/>
    <property type="molecule type" value="Genomic_DNA"/>
</dbReference>
<evidence type="ECO:0000256" key="10">
    <source>
        <dbReference type="SAM" id="SignalP"/>
    </source>
</evidence>
<evidence type="ECO:0000256" key="7">
    <source>
        <dbReference type="ARBA" id="ARBA00023237"/>
    </source>
</evidence>
<dbReference type="Pfam" id="PF00593">
    <property type="entry name" value="TonB_dep_Rec_b-barrel"/>
    <property type="match status" value="1"/>
</dbReference>
<dbReference type="InterPro" id="IPR012910">
    <property type="entry name" value="Plug_dom"/>
</dbReference>
<dbReference type="InterPro" id="IPR008969">
    <property type="entry name" value="CarboxyPept-like_regulatory"/>
</dbReference>
<dbReference type="Gene3D" id="2.40.170.20">
    <property type="entry name" value="TonB-dependent receptor, beta-barrel domain"/>
    <property type="match status" value="1"/>
</dbReference>
<dbReference type="Pfam" id="PF07715">
    <property type="entry name" value="Plug"/>
    <property type="match status" value="1"/>
</dbReference>
<dbReference type="Gene3D" id="2.170.130.10">
    <property type="entry name" value="TonB-dependent receptor, plug domain"/>
    <property type="match status" value="1"/>
</dbReference>
<dbReference type="RefSeq" id="WP_188766035.1">
    <property type="nucleotide sequence ID" value="NZ_BMKK01000004.1"/>
</dbReference>
<keyword evidence="10" id="KW-0732">Signal</keyword>
<dbReference type="SUPFAM" id="SSF49464">
    <property type="entry name" value="Carboxypeptidase regulatory domain-like"/>
    <property type="match status" value="1"/>
</dbReference>
<dbReference type="InterPro" id="IPR000531">
    <property type="entry name" value="Beta-barrel_TonB"/>
</dbReference>
<evidence type="ECO:0000256" key="2">
    <source>
        <dbReference type="ARBA" id="ARBA00022448"/>
    </source>
</evidence>
<dbReference type="GO" id="GO:0009279">
    <property type="term" value="C:cell outer membrane"/>
    <property type="evidence" value="ECO:0007669"/>
    <property type="project" value="UniProtKB-SubCell"/>
</dbReference>